<accession>A0AAV4JG71</accession>
<keyword evidence="2" id="KW-1185">Reference proteome</keyword>
<sequence>MDREEMDLIIRTLFHQYTHQTRETVRVPLFERCWDHIEYDVMDDSEGCTDEVINQLGHTCHLGAYHINVESETWRDCLTIASILDAEKISSLVDSLPYLLMTEQTLKTRYRKSLNEEQALSANLLDQVEEKKRIELQVSGANKSSDNVRVMYMALQGEANVADGKTRQVTQTVAKHLFGLNLSDKELSRPSSALNFMTEAHVISLQQIAESLISCNHFTYAETRDYLDKHIYLDND</sequence>
<reference evidence="1 2" key="1">
    <citation type="journal article" date="2021" name="Elife">
        <title>Chloroplast acquisition without the gene transfer in kleptoplastic sea slugs, Plakobranchus ocellatus.</title>
        <authorList>
            <person name="Maeda T."/>
            <person name="Takahashi S."/>
            <person name="Yoshida T."/>
            <person name="Shimamura S."/>
            <person name="Takaki Y."/>
            <person name="Nagai Y."/>
            <person name="Toyoda A."/>
            <person name="Suzuki Y."/>
            <person name="Arimoto A."/>
            <person name="Ishii H."/>
            <person name="Satoh N."/>
            <person name="Nishiyama T."/>
            <person name="Hasebe M."/>
            <person name="Maruyama T."/>
            <person name="Minagawa J."/>
            <person name="Obokata J."/>
            <person name="Shigenobu S."/>
        </authorList>
    </citation>
    <scope>NUCLEOTIDE SEQUENCE [LARGE SCALE GENOMIC DNA]</scope>
</reference>
<gene>
    <name evidence="1" type="ORF">ElyMa_005063300</name>
</gene>
<proteinExistence type="predicted"/>
<dbReference type="AlphaFoldDB" id="A0AAV4JG71"/>
<protein>
    <submittedName>
        <fullName evidence="1">Uncharacterized protein</fullName>
    </submittedName>
</protein>
<organism evidence="1 2">
    <name type="scientific">Elysia marginata</name>
    <dbReference type="NCBI Taxonomy" id="1093978"/>
    <lineage>
        <taxon>Eukaryota</taxon>
        <taxon>Metazoa</taxon>
        <taxon>Spiralia</taxon>
        <taxon>Lophotrochozoa</taxon>
        <taxon>Mollusca</taxon>
        <taxon>Gastropoda</taxon>
        <taxon>Heterobranchia</taxon>
        <taxon>Euthyneura</taxon>
        <taxon>Panpulmonata</taxon>
        <taxon>Sacoglossa</taxon>
        <taxon>Placobranchoidea</taxon>
        <taxon>Plakobranchidae</taxon>
        <taxon>Elysia</taxon>
    </lineage>
</organism>
<dbReference type="Proteomes" id="UP000762676">
    <property type="component" value="Unassembled WGS sequence"/>
</dbReference>
<comment type="caution">
    <text evidence="1">The sequence shown here is derived from an EMBL/GenBank/DDBJ whole genome shotgun (WGS) entry which is preliminary data.</text>
</comment>
<dbReference type="EMBL" id="BMAT01010129">
    <property type="protein sequence ID" value="GFS20708.1"/>
    <property type="molecule type" value="Genomic_DNA"/>
</dbReference>
<evidence type="ECO:0000313" key="2">
    <source>
        <dbReference type="Proteomes" id="UP000762676"/>
    </source>
</evidence>
<evidence type="ECO:0000313" key="1">
    <source>
        <dbReference type="EMBL" id="GFS20708.1"/>
    </source>
</evidence>
<name>A0AAV4JG71_9GAST</name>